<evidence type="ECO:0000256" key="6">
    <source>
        <dbReference type="ARBA" id="ARBA00022989"/>
    </source>
</evidence>
<comment type="subcellular location">
    <subcellularLocation>
        <location evidence="1 9">Mitochondrion inner membrane</location>
        <topology evidence="1 9">Multi-pass membrane protein</topology>
    </subcellularLocation>
</comment>
<keyword evidence="11" id="KW-1185">Reference proteome</keyword>
<evidence type="ECO:0000313" key="11">
    <source>
        <dbReference type="Proteomes" id="UP000636479"/>
    </source>
</evidence>
<reference evidence="10" key="1">
    <citation type="submission" date="2020-05" db="EMBL/GenBank/DDBJ databases">
        <title>Mycena genomes resolve the evolution of fungal bioluminescence.</title>
        <authorList>
            <person name="Tsai I.J."/>
        </authorList>
    </citation>
    <scope>NUCLEOTIDE SEQUENCE</scope>
    <source>
        <strain evidence="10">171206Taipei</strain>
    </source>
</reference>
<sequence>MTSIFPGTVPYALGKEPIPAGLTAEDLDNIRQQKHWEQQLSELTASCPAKAVMAGGAGLVFGGLFSLMTASMSYEDPMLRQNQATTQRARDILKETGRNMWSNGKSFGKIGAIYSSIECVIESYRAKNDIYNSASAGFCTGGVLARNAGPRAAFGGGLMFAAFSTAIDLFMRREPPDDD</sequence>
<gene>
    <name evidence="10" type="ORF">MIND_00025200</name>
</gene>
<name>A0A8H6TD47_9AGAR</name>
<protein>
    <recommendedName>
        <fullName evidence="3 9">Mitochondrial import inner membrane translocase subunit TIM22</fullName>
    </recommendedName>
</protein>
<keyword evidence="6" id="KW-1133">Transmembrane helix</keyword>
<dbReference type="GeneID" id="59339738"/>
<evidence type="ECO:0000256" key="4">
    <source>
        <dbReference type="ARBA" id="ARBA00022692"/>
    </source>
</evidence>
<dbReference type="InterPro" id="IPR039175">
    <property type="entry name" value="TIM22"/>
</dbReference>
<dbReference type="AlphaFoldDB" id="A0A8H6TD47"/>
<dbReference type="GO" id="GO:0008320">
    <property type="term" value="F:protein transmembrane transporter activity"/>
    <property type="evidence" value="ECO:0007669"/>
    <property type="project" value="UniProtKB-UniRule"/>
</dbReference>
<keyword evidence="9" id="KW-0813">Transport</keyword>
<evidence type="ECO:0000256" key="2">
    <source>
        <dbReference type="ARBA" id="ARBA00008444"/>
    </source>
</evidence>
<accession>A0A8H6TD47</accession>
<dbReference type="RefSeq" id="XP_037225132.1">
    <property type="nucleotide sequence ID" value="XM_037357222.1"/>
</dbReference>
<dbReference type="Proteomes" id="UP000636479">
    <property type="component" value="Unassembled WGS sequence"/>
</dbReference>
<evidence type="ECO:0000256" key="7">
    <source>
        <dbReference type="ARBA" id="ARBA00023128"/>
    </source>
</evidence>
<evidence type="ECO:0000256" key="8">
    <source>
        <dbReference type="ARBA" id="ARBA00023136"/>
    </source>
</evidence>
<keyword evidence="9" id="KW-0811">Translocation</keyword>
<dbReference type="EMBL" id="JACAZF010000001">
    <property type="protein sequence ID" value="KAF7315109.1"/>
    <property type="molecule type" value="Genomic_DNA"/>
</dbReference>
<dbReference type="GO" id="GO:0030943">
    <property type="term" value="F:mitochondrion targeting sequence binding"/>
    <property type="evidence" value="ECO:0007669"/>
    <property type="project" value="TreeGrafter"/>
</dbReference>
<organism evidence="10 11">
    <name type="scientific">Mycena indigotica</name>
    <dbReference type="NCBI Taxonomy" id="2126181"/>
    <lineage>
        <taxon>Eukaryota</taxon>
        <taxon>Fungi</taxon>
        <taxon>Dikarya</taxon>
        <taxon>Basidiomycota</taxon>
        <taxon>Agaricomycotina</taxon>
        <taxon>Agaricomycetes</taxon>
        <taxon>Agaricomycetidae</taxon>
        <taxon>Agaricales</taxon>
        <taxon>Marasmiineae</taxon>
        <taxon>Mycenaceae</taxon>
        <taxon>Mycena</taxon>
    </lineage>
</organism>
<dbReference type="GO" id="GO:0045039">
    <property type="term" value="P:protein insertion into mitochondrial inner membrane"/>
    <property type="evidence" value="ECO:0007669"/>
    <property type="project" value="UniProtKB-UniRule"/>
</dbReference>
<evidence type="ECO:0000256" key="1">
    <source>
        <dbReference type="ARBA" id="ARBA00004448"/>
    </source>
</evidence>
<dbReference type="OrthoDB" id="75343at2759"/>
<evidence type="ECO:0000256" key="5">
    <source>
        <dbReference type="ARBA" id="ARBA00022792"/>
    </source>
</evidence>
<dbReference type="GO" id="GO:0042721">
    <property type="term" value="C:TIM22 mitochondrial import inner membrane insertion complex"/>
    <property type="evidence" value="ECO:0007669"/>
    <property type="project" value="UniProtKB-UniRule"/>
</dbReference>
<keyword evidence="4" id="KW-0812">Transmembrane</keyword>
<comment type="subunit">
    <text evidence="9">Component of the TIM22 complex.</text>
</comment>
<keyword evidence="5 9" id="KW-0999">Mitochondrion inner membrane</keyword>
<comment type="similarity">
    <text evidence="2 9">Belongs to the Tim17/Tim22/Tim23 family.</text>
</comment>
<evidence type="ECO:0000313" key="10">
    <source>
        <dbReference type="EMBL" id="KAF7315109.1"/>
    </source>
</evidence>
<evidence type="ECO:0000256" key="3">
    <source>
        <dbReference type="ARBA" id="ARBA00020722"/>
    </source>
</evidence>
<dbReference type="PANTHER" id="PTHR14110:SF0">
    <property type="entry name" value="MITOCHONDRIAL IMPORT INNER MEMBRANE TRANSLOCASE SUBUNIT TIM22"/>
    <property type="match status" value="1"/>
</dbReference>
<keyword evidence="9" id="KW-0653">Protein transport</keyword>
<comment type="caution">
    <text evidence="10">The sequence shown here is derived from an EMBL/GenBank/DDBJ whole genome shotgun (WGS) entry which is preliminary data.</text>
</comment>
<comment type="function">
    <text evidence="9">Essential core component of the TIM22 complex, a complex that mediates the import and insertion of multi-pass transmembrane proteins into the mitochondrial inner membrane. In the TIM22 complex, it constitutes the voltage-activated and signal-gated channel. Forms a twin-pore translocase that uses the membrane potential as external driving force in 2 voltage-dependent steps.</text>
</comment>
<proteinExistence type="inferred from homology"/>
<keyword evidence="8" id="KW-0472">Membrane</keyword>
<dbReference type="Pfam" id="PF02466">
    <property type="entry name" value="Tim17"/>
    <property type="match status" value="1"/>
</dbReference>
<evidence type="ECO:0000256" key="9">
    <source>
        <dbReference type="RuleBase" id="RU367038"/>
    </source>
</evidence>
<dbReference type="PANTHER" id="PTHR14110">
    <property type="entry name" value="MITOCHONDRIAL IMPORT INNER MEMBRANE TRANSLOCASE SUBUNIT TIM22"/>
    <property type="match status" value="1"/>
</dbReference>
<keyword evidence="7 9" id="KW-0496">Mitochondrion</keyword>